<feature type="domain" description="RING-type" evidence="6">
    <location>
        <begin position="346"/>
        <end position="386"/>
    </location>
</feature>
<evidence type="ECO:0000256" key="4">
    <source>
        <dbReference type="PROSITE-ProRule" id="PRU00175"/>
    </source>
</evidence>
<dbReference type="Pfam" id="PF16041">
    <property type="entry name" value="APD1-4_M"/>
    <property type="match status" value="1"/>
</dbReference>
<dbReference type="OrthoDB" id="3045089at2759"/>
<gene>
    <name evidence="7" type="ORF">CKAN_00653400</name>
</gene>
<dbReference type="Proteomes" id="UP000283530">
    <property type="component" value="Unassembled WGS sequence"/>
</dbReference>
<dbReference type="Gene3D" id="3.30.40.10">
    <property type="entry name" value="Zinc/RING finger domain, C3HC4 (zinc finger)"/>
    <property type="match status" value="1"/>
</dbReference>
<dbReference type="Pfam" id="PF13920">
    <property type="entry name" value="zf-C3HC4_3"/>
    <property type="match status" value="1"/>
</dbReference>
<keyword evidence="5" id="KW-0812">Transmembrane</keyword>
<accession>A0A3S3MKD4</accession>
<protein>
    <submittedName>
        <fullName evidence="7">Zf-C3HC4_3 domain-containing protein</fullName>
    </submittedName>
</protein>
<dbReference type="PROSITE" id="PS50089">
    <property type="entry name" value="ZF_RING_2"/>
    <property type="match status" value="1"/>
</dbReference>
<sequence>MTVALGCTEKIGTASSPALRSPFESCPLSLFFPLLYGYVAFSLSVRYGYYGNYSLVLGPNSSRLMAASSVFVEQVQVRGNNKNEFFLYGFLEKPELSLETNWSASKQMLVEPYARQGFSLWLNKGSRIRMTWKVQQSNLSDMSAVFIKGKRNFETSMKYPSSTSALGLMNVAEGNGEVEHTVEEEDSYYIGVVNLNQRGVVMAMKVDLSSKMYDTAKAKSQCSATQGFCRLNLLFPNNQYVVLATPNNGDVGIWDVELSFVARLGAYVVILGFVALVIFLIFKYLGACGNERAAEAAAPVADATETETDPLIPTKETPCLYGAIEEDSEEEGLCGTSNDLYDGKLCVICYDQERNCFFVPCGHCATCYACAQRIMEENVKACPICRRVIHRVRRLFNV</sequence>
<dbReference type="SUPFAM" id="SSF57850">
    <property type="entry name" value="RING/U-box"/>
    <property type="match status" value="1"/>
</dbReference>
<proteinExistence type="predicted"/>
<keyword evidence="8" id="KW-1185">Reference proteome</keyword>
<organism evidence="7 8">
    <name type="scientific">Cinnamomum micranthum f. kanehirae</name>
    <dbReference type="NCBI Taxonomy" id="337451"/>
    <lineage>
        <taxon>Eukaryota</taxon>
        <taxon>Viridiplantae</taxon>
        <taxon>Streptophyta</taxon>
        <taxon>Embryophyta</taxon>
        <taxon>Tracheophyta</taxon>
        <taxon>Spermatophyta</taxon>
        <taxon>Magnoliopsida</taxon>
        <taxon>Magnoliidae</taxon>
        <taxon>Laurales</taxon>
        <taxon>Lauraceae</taxon>
        <taxon>Cinnamomum</taxon>
    </lineage>
</organism>
<keyword evidence="3" id="KW-0862">Zinc</keyword>
<dbReference type="PANTHER" id="PTHR46858:SF6">
    <property type="entry name" value="LIGASE, PUTATIVE-RELATED"/>
    <property type="match status" value="1"/>
</dbReference>
<evidence type="ECO:0000256" key="3">
    <source>
        <dbReference type="ARBA" id="ARBA00022833"/>
    </source>
</evidence>
<dbReference type="SMART" id="SM00184">
    <property type="entry name" value="RING"/>
    <property type="match status" value="1"/>
</dbReference>
<evidence type="ECO:0000256" key="1">
    <source>
        <dbReference type="ARBA" id="ARBA00022723"/>
    </source>
</evidence>
<dbReference type="PANTHER" id="PTHR46858">
    <property type="entry name" value="OS05G0521000 PROTEIN"/>
    <property type="match status" value="1"/>
</dbReference>
<keyword evidence="5" id="KW-1133">Transmembrane helix</keyword>
<evidence type="ECO:0000313" key="8">
    <source>
        <dbReference type="Proteomes" id="UP000283530"/>
    </source>
</evidence>
<evidence type="ECO:0000256" key="2">
    <source>
        <dbReference type="ARBA" id="ARBA00022771"/>
    </source>
</evidence>
<evidence type="ECO:0000256" key="5">
    <source>
        <dbReference type="SAM" id="Phobius"/>
    </source>
</evidence>
<evidence type="ECO:0000259" key="6">
    <source>
        <dbReference type="PROSITE" id="PS50089"/>
    </source>
</evidence>
<dbReference type="GO" id="GO:0061630">
    <property type="term" value="F:ubiquitin protein ligase activity"/>
    <property type="evidence" value="ECO:0007669"/>
    <property type="project" value="TreeGrafter"/>
</dbReference>
<comment type="caution">
    <text evidence="7">The sequence shown here is derived from an EMBL/GenBank/DDBJ whole genome shotgun (WGS) entry which is preliminary data.</text>
</comment>
<keyword evidence="1" id="KW-0479">Metal-binding</keyword>
<dbReference type="InterPro" id="IPR013083">
    <property type="entry name" value="Znf_RING/FYVE/PHD"/>
</dbReference>
<dbReference type="InterPro" id="IPR032008">
    <property type="entry name" value="APD1-4_N"/>
</dbReference>
<feature type="transmembrane region" description="Helical" evidence="5">
    <location>
        <begin position="264"/>
        <end position="282"/>
    </location>
</feature>
<dbReference type="InterPro" id="IPR032010">
    <property type="entry name" value="APD1-4_M"/>
</dbReference>
<dbReference type="GO" id="GO:0008270">
    <property type="term" value="F:zinc ion binding"/>
    <property type="evidence" value="ECO:0007669"/>
    <property type="project" value="UniProtKB-KW"/>
</dbReference>
<dbReference type="Pfam" id="PF16040">
    <property type="entry name" value="APD1-4_N"/>
    <property type="match status" value="1"/>
</dbReference>
<reference evidence="7 8" key="1">
    <citation type="journal article" date="2019" name="Nat. Plants">
        <title>Stout camphor tree genome fills gaps in understanding of flowering plant genome evolution.</title>
        <authorList>
            <person name="Chaw S.M."/>
            <person name="Liu Y.C."/>
            <person name="Wu Y.W."/>
            <person name="Wang H.Y."/>
            <person name="Lin C.I."/>
            <person name="Wu C.S."/>
            <person name="Ke H.M."/>
            <person name="Chang L.Y."/>
            <person name="Hsu C.Y."/>
            <person name="Yang H.T."/>
            <person name="Sudianto E."/>
            <person name="Hsu M.H."/>
            <person name="Wu K.P."/>
            <person name="Wang L.N."/>
            <person name="Leebens-Mack J.H."/>
            <person name="Tsai I.J."/>
        </authorList>
    </citation>
    <scope>NUCLEOTIDE SEQUENCE [LARGE SCALE GENOMIC DNA]</scope>
    <source>
        <strain evidence="8">cv. Chaw 1501</strain>
        <tissue evidence="7">Young leaves</tissue>
    </source>
</reference>
<keyword evidence="2 4" id="KW-0863">Zinc-finger</keyword>
<name>A0A3S3MKD4_9MAGN</name>
<dbReference type="AlphaFoldDB" id="A0A3S3MKD4"/>
<dbReference type="InterPro" id="IPR001841">
    <property type="entry name" value="Znf_RING"/>
</dbReference>
<evidence type="ECO:0000313" key="7">
    <source>
        <dbReference type="EMBL" id="RWR78027.1"/>
    </source>
</evidence>
<keyword evidence="5" id="KW-0472">Membrane</keyword>
<dbReference type="GO" id="GO:0016567">
    <property type="term" value="P:protein ubiquitination"/>
    <property type="evidence" value="ECO:0007669"/>
    <property type="project" value="TreeGrafter"/>
</dbReference>
<dbReference type="EMBL" id="QPKB01000002">
    <property type="protein sequence ID" value="RWR78027.1"/>
    <property type="molecule type" value="Genomic_DNA"/>
</dbReference>